<dbReference type="Pfam" id="PF06291">
    <property type="entry name" value="Lambda_Bor"/>
    <property type="match status" value="1"/>
</dbReference>
<dbReference type="InterPro" id="IPR010438">
    <property type="entry name" value="Lambda_Bor"/>
</dbReference>
<evidence type="ECO:0000313" key="1">
    <source>
        <dbReference type="EMBL" id="MFD2066180.1"/>
    </source>
</evidence>
<proteinExistence type="predicted"/>
<accession>A0ABW4WWP6</accession>
<gene>
    <name evidence="1" type="ORF">ACFSKU_04745</name>
</gene>
<organism evidence="1 2">
    <name type="scientific">Pontibacter silvestris</name>
    <dbReference type="NCBI Taxonomy" id="2305183"/>
    <lineage>
        <taxon>Bacteria</taxon>
        <taxon>Pseudomonadati</taxon>
        <taxon>Bacteroidota</taxon>
        <taxon>Cytophagia</taxon>
        <taxon>Cytophagales</taxon>
        <taxon>Hymenobacteraceae</taxon>
        <taxon>Pontibacter</taxon>
    </lineage>
</organism>
<comment type="caution">
    <text evidence="1">The sequence shown here is derived from an EMBL/GenBank/DDBJ whole genome shotgun (WGS) entry which is preliminary data.</text>
</comment>
<evidence type="ECO:0000313" key="2">
    <source>
        <dbReference type="Proteomes" id="UP001597369"/>
    </source>
</evidence>
<dbReference type="RefSeq" id="WP_229961443.1">
    <property type="nucleotide sequence ID" value="NZ_JAJJWI010000012.1"/>
</dbReference>
<keyword evidence="2" id="KW-1185">Reference proteome</keyword>
<reference evidence="2" key="1">
    <citation type="journal article" date="2019" name="Int. J. Syst. Evol. Microbiol.">
        <title>The Global Catalogue of Microorganisms (GCM) 10K type strain sequencing project: providing services to taxonomists for standard genome sequencing and annotation.</title>
        <authorList>
            <consortium name="The Broad Institute Genomics Platform"/>
            <consortium name="The Broad Institute Genome Sequencing Center for Infectious Disease"/>
            <person name="Wu L."/>
            <person name="Ma J."/>
        </authorList>
    </citation>
    <scope>NUCLEOTIDE SEQUENCE [LARGE SCALE GENOMIC DNA]</scope>
    <source>
        <strain evidence="2">JCM 16545</strain>
    </source>
</reference>
<sequence>MYRYHYLIYELAPVSVTSPTELAGGASDYSVTVQHTFVDSLINAITFGIYYPTTTIVTK</sequence>
<dbReference type="Proteomes" id="UP001597369">
    <property type="component" value="Unassembled WGS sequence"/>
</dbReference>
<dbReference type="EMBL" id="JBHUHV010000017">
    <property type="protein sequence ID" value="MFD2066180.1"/>
    <property type="molecule type" value="Genomic_DNA"/>
</dbReference>
<protein>
    <submittedName>
        <fullName evidence="1">Bor family protein</fullName>
    </submittedName>
</protein>
<name>A0ABW4WWP6_9BACT</name>